<dbReference type="EMBL" id="BSEN01000012">
    <property type="protein sequence ID" value="GLJ76910.1"/>
    <property type="molecule type" value="Genomic_DNA"/>
</dbReference>
<dbReference type="InterPro" id="IPR019734">
    <property type="entry name" value="TPR_rpt"/>
</dbReference>
<dbReference type="Gene3D" id="1.25.40.10">
    <property type="entry name" value="Tetratricopeptide repeat domain"/>
    <property type="match status" value="1"/>
</dbReference>
<reference evidence="3" key="1">
    <citation type="journal article" date="2014" name="Int. J. Syst. Evol. Microbiol.">
        <title>Complete genome sequence of Corynebacterium casei LMG S-19264T (=DSM 44701T), isolated from a smear-ripened cheese.</title>
        <authorList>
            <consortium name="US DOE Joint Genome Institute (JGI-PGF)"/>
            <person name="Walter F."/>
            <person name="Albersmeier A."/>
            <person name="Kalinowski J."/>
            <person name="Ruckert C."/>
        </authorList>
    </citation>
    <scope>NUCLEOTIDE SEQUENCE</scope>
    <source>
        <strain evidence="3">VKM Ac-1401</strain>
    </source>
</reference>
<protein>
    <recommendedName>
        <fullName evidence="2">Tetratrico peptide repeat group 5 domain-containing protein</fullName>
    </recommendedName>
</protein>
<dbReference type="PROSITE" id="PS50005">
    <property type="entry name" value="TPR"/>
    <property type="match status" value="1"/>
</dbReference>
<evidence type="ECO:0000259" key="2">
    <source>
        <dbReference type="Pfam" id="PF12688"/>
    </source>
</evidence>
<evidence type="ECO:0000313" key="3">
    <source>
        <dbReference type="EMBL" id="GLJ76910.1"/>
    </source>
</evidence>
<dbReference type="RefSeq" id="WP_271177566.1">
    <property type="nucleotide sequence ID" value="NZ_BAAAJO010000002.1"/>
</dbReference>
<accession>A0A9W6HAG4</accession>
<dbReference type="SUPFAM" id="SSF48452">
    <property type="entry name" value="TPR-like"/>
    <property type="match status" value="1"/>
</dbReference>
<dbReference type="Pfam" id="PF12688">
    <property type="entry name" value="TPR_5"/>
    <property type="match status" value="1"/>
</dbReference>
<proteinExistence type="predicted"/>
<keyword evidence="1" id="KW-0802">TPR repeat</keyword>
<evidence type="ECO:0000256" key="1">
    <source>
        <dbReference type="PROSITE-ProRule" id="PRU00339"/>
    </source>
</evidence>
<organism evidence="3 4">
    <name type="scientific">Leifsonia poae</name>
    <dbReference type="NCBI Taxonomy" id="110933"/>
    <lineage>
        <taxon>Bacteria</taxon>
        <taxon>Bacillati</taxon>
        <taxon>Actinomycetota</taxon>
        <taxon>Actinomycetes</taxon>
        <taxon>Micrococcales</taxon>
        <taxon>Microbacteriaceae</taxon>
        <taxon>Leifsonia</taxon>
    </lineage>
</organism>
<keyword evidence="4" id="KW-1185">Reference proteome</keyword>
<evidence type="ECO:0000313" key="4">
    <source>
        <dbReference type="Proteomes" id="UP001142372"/>
    </source>
</evidence>
<dbReference type="InterPro" id="IPR011990">
    <property type="entry name" value="TPR-like_helical_dom_sf"/>
</dbReference>
<name>A0A9W6HAG4_9MICO</name>
<sequence length="179" mass="19818">MTDSAHITPELEQRLRTIFEGRDRTHMQPTIDAFLDVLAEHPDNAYVLYDVGGSYDTAGEEETALGYYERAMAAGLSGDTLRRCLLQYGSTLRNLARYDDSLAALDRALELYPQSESVRMWHALSLHAAGRSDAAVAALMELAVDEIRTEDLLRYEAAVRGNAEYLWGLDASPTSSAQS</sequence>
<reference evidence="3" key="2">
    <citation type="submission" date="2023-01" db="EMBL/GenBank/DDBJ databases">
        <authorList>
            <person name="Sun Q."/>
            <person name="Evtushenko L."/>
        </authorList>
    </citation>
    <scope>NUCLEOTIDE SEQUENCE</scope>
    <source>
        <strain evidence="3">VKM Ac-1401</strain>
    </source>
</reference>
<comment type="caution">
    <text evidence="3">The sequence shown here is derived from an EMBL/GenBank/DDBJ whole genome shotgun (WGS) entry which is preliminary data.</text>
</comment>
<feature type="domain" description="Tetratrico peptide repeat group 5" evidence="2">
    <location>
        <begin position="47"/>
        <end position="161"/>
    </location>
</feature>
<dbReference type="InterPro" id="IPR041656">
    <property type="entry name" value="TPR_5"/>
</dbReference>
<feature type="repeat" description="TPR" evidence="1">
    <location>
        <begin position="82"/>
        <end position="115"/>
    </location>
</feature>
<gene>
    <name evidence="3" type="ORF">GCM10017584_24840</name>
</gene>
<dbReference type="AlphaFoldDB" id="A0A9W6HAG4"/>
<dbReference type="Proteomes" id="UP001142372">
    <property type="component" value="Unassembled WGS sequence"/>
</dbReference>